<evidence type="ECO:0000313" key="1">
    <source>
        <dbReference type="EMBL" id="BDA40223.1"/>
    </source>
</evidence>
<dbReference type="Gene3D" id="3.10.310.30">
    <property type="match status" value="1"/>
</dbReference>
<dbReference type="InterPro" id="IPR051673">
    <property type="entry name" value="SSDNA_exonuclease_RecJ"/>
</dbReference>
<dbReference type="Gene3D" id="3.90.1640.30">
    <property type="match status" value="1"/>
</dbReference>
<dbReference type="Proteomes" id="UP001319803">
    <property type="component" value="Chromosome"/>
</dbReference>
<evidence type="ECO:0000313" key="2">
    <source>
        <dbReference type="Proteomes" id="UP001319803"/>
    </source>
</evidence>
<dbReference type="InterPro" id="IPR038763">
    <property type="entry name" value="DHH_sf"/>
</dbReference>
<protein>
    <recommendedName>
        <fullName evidence="3">Single-stranded-DNA-specific exonuclease RecJ</fullName>
    </recommendedName>
</protein>
<name>A0ABN6K2K8_9CHRO</name>
<proteinExistence type="predicted"/>
<sequence length="781" mass="90047">MDTRQIKWQSPPFIDLPSSFINDLNSFNISSLENFIPQLLWNRNIRTLDQLKNFLDFSSYESISILEIWNEAIPSIHRLKTAIENKEKVMICGREGINNIIGTSLLWEGLGNFLIPYIQINYYIPSYSTKCHGFNNAMIRQLAIEGVSLIISCGVKDFNLQDITYAKSLGIDIVAIGRNININNLHDTLYTIDSYSLSENHPFFNLSETPLAYKLIEALHIKISNIPNNNLDSLLDLVAINSISTLLTSNTELRYLTKKGIQNLEKQLKNPSRPGIAYLLYLCKLSGSRPTDIYSGIGSRINSICCVNKSSSFLVELLTNKNKDYSEKLALEAELSNIRYNNLLQHIIRNIRQTLKDVDLLTTQVIVLEDPEWESEILKLIVQEVSREYDKPTILLTNAECKESKQQNLIFSKGYAFSSNNVNTYKLISSQRDLLYSFYGEEHSNLIDLSLKTENVSLFRERVNQYLRQEFVEINIVQSIIKADLTVTVSQLGQSLFRELKILEPYSINNLIPKLLIKNCHLKISKSRNRKHVKNNTLKYIKAEFTIYDSSSTEGFFGVWWGHSREELQVKEDKKFDVIVELSYNNLQPENYEIRLVEMREISHSHNLSTIKKTKIKLLDYRNNNKVIPNSMENESVNLCPVDWLELLRLYDKSCKNQQSLVLSYSHSIDSSSMSTIQKAIDIANFLSCNDKKITRKNLQEILSLSDFSLTLTLSFLEKFGFLINKNNERLSFHAVINTNSQYKVLLQKLTEVIEEENFKKRYFIQIPIEILEQILAHGSP</sequence>
<gene>
    <name evidence="1" type="ORF">CPARK_000106100</name>
</gene>
<keyword evidence="2" id="KW-1185">Reference proteome</keyword>
<dbReference type="EMBL" id="AP024987">
    <property type="protein sequence ID" value="BDA40223.1"/>
    <property type="molecule type" value="Genomic_DNA"/>
</dbReference>
<reference evidence="1 2" key="1">
    <citation type="submission" date="2021-08" db="EMBL/GenBank/DDBJ databases">
        <title>Endosymbiont genome of Braarudosphaera bigelowii.</title>
        <authorList>
            <person name="Suzuki S."/>
            <person name="Ishida K."/>
        </authorList>
    </citation>
    <scope>NUCLEOTIDE SEQUENCE [LARGE SCALE GENOMIC DNA]</scope>
    <source>
        <strain evidence="1">CPSB-1</strain>
    </source>
</reference>
<accession>A0ABN6K2K8</accession>
<evidence type="ECO:0008006" key="3">
    <source>
        <dbReference type="Google" id="ProtNLM"/>
    </source>
</evidence>
<dbReference type="SUPFAM" id="SSF64182">
    <property type="entry name" value="DHH phosphoesterases"/>
    <property type="match status" value="1"/>
</dbReference>
<dbReference type="PANTHER" id="PTHR30255">
    <property type="entry name" value="SINGLE-STRANDED-DNA-SPECIFIC EXONUCLEASE RECJ"/>
    <property type="match status" value="1"/>
</dbReference>
<organism evidence="1 2">
    <name type="scientific">cyanobacterium endosymbiont of Braarudosphaera bigelowii</name>
    <dbReference type="NCBI Taxonomy" id="1285375"/>
    <lineage>
        <taxon>Bacteria</taxon>
        <taxon>Bacillati</taxon>
        <taxon>Cyanobacteriota</taxon>
        <taxon>Cyanophyceae</taxon>
        <taxon>Oscillatoriophycideae</taxon>
        <taxon>Chroococcales</taxon>
        <taxon>Aphanothecaceae</taxon>
        <taxon>Candidatus Atelocyanobacterium</taxon>
        <taxon>Candidatus Atelocyanobacterium thalassae</taxon>
    </lineage>
</organism>
<dbReference type="PANTHER" id="PTHR30255:SF2">
    <property type="entry name" value="SINGLE-STRANDED-DNA-SPECIFIC EXONUCLEASE RECJ"/>
    <property type="match status" value="1"/>
</dbReference>